<comment type="caution">
    <text evidence="1">The sequence shown here is derived from an EMBL/GenBank/DDBJ whole genome shotgun (WGS) entry which is preliminary data.</text>
</comment>
<dbReference type="AlphaFoldDB" id="A0A9N9KGP2"/>
<reference evidence="1" key="1">
    <citation type="submission" date="2021-06" db="EMBL/GenBank/DDBJ databases">
        <authorList>
            <person name="Kallberg Y."/>
            <person name="Tangrot J."/>
            <person name="Rosling A."/>
        </authorList>
    </citation>
    <scope>NUCLEOTIDE SEQUENCE</scope>
    <source>
        <strain evidence="1">MA453B</strain>
    </source>
</reference>
<gene>
    <name evidence="1" type="ORF">DERYTH_LOCUS28349</name>
</gene>
<feature type="non-terminal residue" evidence="1">
    <location>
        <position position="1"/>
    </location>
</feature>
<dbReference type="Proteomes" id="UP000789405">
    <property type="component" value="Unassembled WGS sequence"/>
</dbReference>
<evidence type="ECO:0000313" key="1">
    <source>
        <dbReference type="EMBL" id="CAG8827707.1"/>
    </source>
</evidence>
<dbReference type="Gene3D" id="2.130.10.10">
    <property type="entry name" value="YVTN repeat-like/Quinoprotein amine dehydrogenase"/>
    <property type="match status" value="1"/>
</dbReference>
<keyword evidence="2" id="KW-1185">Reference proteome</keyword>
<sequence length="71" mass="8190">ENKPLLSSSQCRRIGTYPVKFIVPNKNQPLTICNVNDSTSILALSDRPWQIKYSHRTGLDFICVAFKHYEH</sequence>
<proteinExistence type="predicted"/>
<dbReference type="EMBL" id="CAJVPY010070179">
    <property type="protein sequence ID" value="CAG8827707.1"/>
    <property type="molecule type" value="Genomic_DNA"/>
</dbReference>
<accession>A0A9N9KGP2</accession>
<organism evidence="1 2">
    <name type="scientific">Dentiscutata erythropus</name>
    <dbReference type="NCBI Taxonomy" id="1348616"/>
    <lineage>
        <taxon>Eukaryota</taxon>
        <taxon>Fungi</taxon>
        <taxon>Fungi incertae sedis</taxon>
        <taxon>Mucoromycota</taxon>
        <taxon>Glomeromycotina</taxon>
        <taxon>Glomeromycetes</taxon>
        <taxon>Diversisporales</taxon>
        <taxon>Gigasporaceae</taxon>
        <taxon>Dentiscutata</taxon>
    </lineage>
</organism>
<evidence type="ECO:0000313" key="2">
    <source>
        <dbReference type="Proteomes" id="UP000789405"/>
    </source>
</evidence>
<feature type="non-terminal residue" evidence="1">
    <location>
        <position position="71"/>
    </location>
</feature>
<dbReference type="InterPro" id="IPR015943">
    <property type="entry name" value="WD40/YVTN_repeat-like_dom_sf"/>
</dbReference>
<dbReference type="OrthoDB" id="20774at2759"/>
<name>A0A9N9KGP2_9GLOM</name>
<protein>
    <submittedName>
        <fullName evidence="1">23395_t:CDS:1</fullName>
    </submittedName>
</protein>